<evidence type="ECO:0008006" key="3">
    <source>
        <dbReference type="Google" id="ProtNLM"/>
    </source>
</evidence>
<evidence type="ECO:0000313" key="1">
    <source>
        <dbReference type="EMBL" id="HIX74216.1"/>
    </source>
</evidence>
<dbReference type="EMBL" id="DXEL01000032">
    <property type="protein sequence ID" value="HIX74216.1"/>
    <property type="molecule type" value="Genomic_DNA"/>
</dbReference>
<organism evidence="1 2">
    <name type="scientific">Candidatus Parabacteroides intestinipullorum</name>
    <dbReference type="NCBI Taxonomy" id="2838723"/>
    <lineage>
        <taxon>Bacteria</taxon>
        <taxon>Pseudomonadati</taxon>
        <taxon>Bacteroidota</taxon>
        <taxon>Bacteroidia</taxon>
        <taxon>Bacteroidales</taxon>
        <taxon>Tannerellaceae</taxon>
        <taxon>Parabacteroides</taxon>
    </lineage>
</organism>
<sequence>MKKNLFLVGGLMLAALVGCQNDLEEINQPAELMTKSSEETSEERVTLNVAYKGQKFVTDCERVNDSTIVYLNEDFNTLFETTLRSKSNLTTVSYPDGSIEYFDSVSEAEAAIQYEKLNEQEAKALTRSDTGIIGRTQMWDNIDGMGDDIIIYAGMYQFAQVPNLGASPYYFNDKVTSLNVYYTGEDNTYCTVLHAYENTQYSGNVLICIGKQWDHHVHRNLSWYACGNGTWDNKISSLTLEIAKVGDYEMNH</sequence>
<accession>A0A9D2BFE3</accession>
<dbReference type="Gene3D" id="2.60.20.10">
    <property type="entry name" value="Crystallins"/>
    <property type="match status" value="1"/>
</dbReference>
<reference evidence="1" key="1">
    <citation type="journal article" date="2021" name="PeerJ">
        <title>Extensive microbial diversity within the chicken gut microbiome revealed by metagenomics and culture.</title>
        <authorList>
            <person name="Gilroy R."/>
            <person name="Ravi A."/>
            <person name="Getino M."/>
            <person name="Pursley I."/>
            <person name="Horton D.L."/>
            <person name="Alikhan N.F."/>
            <person name="Baker D."/>
            <person name="Gharbi K."/>
            <person name="Hall N."/>
            <person name="Watson M."/>
            <person name="Adriaenssens E.M."/>
            <person name="Foster-Nyarko E."/>
            <person name="Jarju S."/>
            <person name="Secka A."/>
            <person name="Antonio M."/>
            <person name="Oren A."/>
            <person name="Chaudhuri R.R."/>
            <person name="La Ragione R."/>
            <person name="Hildebrand F."/>
            <person name="Pallen M.J."/>
        </authorList>
    </citation>
    <scope>NUCLEOTIDE SEQUENCE</scope>
    <source>
        <strain evidence="1">ChiGjej6B6-14162</strain>
    </source>
</reference>
<dbReference type="PROSITE" id="PS51257">
    <property type="entry name" value="PROKAR_LIPOPROTEIN"/>
    <property type="match status" value="1"/>
</dbReference>
<comment type="caution">
    <text evidence="1">The sequence shown here is derived from an EMBL/GenBank/DDBJ whole genome shotgun (WGS) entry which is preliminary data.</text>
</comment>
<evidence type="ECO:0000313" key="2">
    <source>
        <dbReference type="Proteomes" id="UP000886740"/>
    </source>
</evidence>
<dbReference type="AlphaFoldDB" id="A0A9D2BFE3"/>
<gene>
    <name evidence="1" type="ORF">H9977_04135</name>
</gene>
<proteinExistence type="predicted"/>
<reference evidence="1" key="2">
    <citation type="submission" date="2021-04" db="EMBL/GenBank/DDBJ databases">
        <authorList>
            <person name="Gilroy R."/>
        </authorList>
    </citation>
    <scope>NUCLEOTIDE SEQUENCE</scope>
    <source>
        <strain evidence="1">ChiGjej6B6-14162</strain>
    </source>
</reference>
<dbReference type="Proteomes" id="UP000886740">
    <property type="component" value="Unassembled WGS sequence"/>
</dbReference>
<protein>
    <recommendedName>
        <fullName evidence="3">Lipoprotein</fullName>
    </recommendedName>
</protein>
<name>A0A9D2BFE3_9BACT</name>